<dbReference type="OMA" id="REDYFCE"/>
<keyword evidence="6" id="KW-1185">Reference proteome</keyword>
<dbReference type="eggNOG" id="ENOG502QQWB">
    <property type="taxonomic scope" value="Eukaryota"/>
</dbReference>
<evidence type="ECO:0000259" key="3">
    <source>
        <dbReference type="PROSITE" id="PS50238"/>
    </source>
</evidence>
<dbReference type="InterPro" id="IPR008936">
    <property type="entry name" value="Rho_GTPase_activation_prot"/>
</dbReference>
<dbReference type="Gene3D" id="1.10.555.10">
    <property type="entry name" value="Rho GTPase activation protein"/>
    <property type="match status" value="1"/>
</dbReference>
<dbReference type="SUPFAM" id="SSF103657">
    <property type="entry name" value="BAR/IMD domain-like"/>
    <property type="match status" value="1"/>
</dbReference>
<dbReference type="VEuPathDB" id="FungiDB:SOCG_00591"/>
<keyword evidence="1" id="KW-0175">Coiled coil</keyword>
<organism evidence="5 6">
    <name type="scientific">Schizosaccharomyces octosporus (strain yFS286)</name>
    <name type="common">Fission yeast</name>
    <name type="synonym">Octosporomyces octosporus</name>
    <dbReference type="NCBI Taxonomy" id="483514"/>
    <lineage>
        <taxon>Eukaryota</taxon>
        <taxon>Fungi</taxon>
        <taxon>Dikarya</taxon>
        <taxon>Ascomycota</taxon>
        <taxon>Taphrinomycotina</taxon>
        <taxon>Schizosaccharomycetes</taxon>
        <taxon>Schizosaccharomycetales</taxon>
        <taxon>Schizosaccharomycetaceae</taxon>
        <taxon>Schizosaccharomyces</taxon>
    </lineage>
</organism>
<feature type="domain" description="F-BAR" evidence="4">
    <location>
        <begin position="3"/>
        <end position="383"/>
    </location>
</feature>
<feature type="compositionally biased region" description="Low complexity" evidence="2">
    <location>
        <begin position="633"/>
        <end position="651"/>
    </location>
</feature>
<dbReference type="GeneID" id="25029575"/>
<dbReference type="EMBL" id="KE503207">
    <property type="protein sequence ID" value="EPX72829.1"/>
    <property type="molecule type" value="Genomic_DNA"/>
</dbReference>
<dbReference type="InterPro" id="IPR000198">
    <property type="entry name" value="RhoGAP_dom"/>
</dbReference>
<dbReference type="HOGENOM" id="CLU_416283_0_0_1"/>
<evidence type="ECO:0000259" key="4">
    <source>
        <dbReference type="PROSITE" id="PS51741"/>
    </source>
</evidence>
<dbReference type="GO" id="GO:0005938">
    <property type="term" value="C:cell cortex"/>
    <property type="evidence" value="ECO:0007669"/>
    <property type="project" value="UniProtKB-ARBA"/>
</dbReference>
<evidence type="ECO:0000313" key="6">
    <source>
        <dbReference type="Proteomes" id="UP000016088"/>
    </source>
</evidence>
<feature type="region of interest" description="Disordered" evidence="2">
    <location>
        <begin position="151"/>
        <end position="172"/>
    </location>
</feature>
<feature type="region of interest" description="Disordered" evidence="2">
    <location>
        <begin position="628"/>
        <end position="659"/>
    </location>
</feature>
<feature type="domain" description="Rho-GAP" evidence="3">
    <location>
        <begin position="418"/>
        <end position="610"/>
    </location>
</feature>
<accession>S9RFG6</accession>
<dbReference type="InterPro" id="IPR027267">
    <property type="entry name" value="AH/BAR_dom_sf"/>
</dbReference>
<evidence type="ECO:0000313" key="5">
    <source>
        <dbReference type="EMBL" id="EPX72829.1"/>
    </source>
</evidence>
<protein>
    <submittedName>
        <fullName evidence="5">RhoGAP</fullName>
    </submittedName>
</protein>
<dbReference type="RefSeq" id="XP_013018465.1">
    <property type="nucleotide sequence ID" value="XM_013163011.1"/>
</dbReference>
<dbReference type="InterPro" id="IPR031160">
    <property type="entry name" value="F_BAR_dom"/>
</dbReference>
<sequence length="659" mass="75124">MWDGFTNSFWSRDYITGVKSAQELINQGIEQNKSLLFLLQAKSKALIACSDILVKACLKHDKQYPFSHETNILLTNAAIHELREDYFCEASLQKKWSEQLEALVINPFEKWNKSYTKRVGSLSASIQVKIDNYNSRLIHVQRLKSSILNPKQRGHRKSSSLGSINTSTRNSNSKIESDIPYILAGKNYSNDEFSKLLLSLKDSINKVNHNSPAEPVAHGANFQKALSYTLPGLDKPQLEQVTEDLASLDILDVQERLDKSTNVRDLNIHLTQKASDLIKTIQVDSLDSSAYLTVPSEQKNYSIPSVLDKYYLAFSNLEQSRLELEQHLFTYYKALENCEIDRLSAIKTIFTDNSQCFSGFISGLESVVSNQIKTTRSLDKLQDLSNQIKRYYTGYFTSISNADLFLQNASEFPGKSNSSIDTQVSTIVPEVLTYLIDGYSYIKDFDALYTVWTKEVPLRNAYELKSILLNATTDLVPVLEKYPLHIIAFSLKLCLLEMSDSLIRSSFYDYFNALYLTYTEDKDIEHRVYSIRQCLLHLHSTPLRTLEDIISHFHFFADSAQFSKDHLYKIAKIISPCILRPPKNVNQISIEDTHPISLVVDLIQEFRQLFGNLERSVTPPIEMERALTPINTSPTKLKSSRSSSPIKMPSPTKLFRPFS</sequence>
<evidence type="ECO:0000256" key="1">
    <source>
        <dbReference type="PROSITE-ProRule" id="PRU01077"/>
    </source>
</evidence>
<dbReference type="SUPFAM" id="SSF48350">
    <property type="entry name" value="GTPase activation domain, GAP"/>
    <property type="match status" value="1"/>
</dbReference>
<gene>
    <name evidence="5" type="ORF">SOCG_00591</name>
</gene>
<dbReference type="GO" id="GO:0032153">
    <property type="term" value="C:cell division site"/>
    <property type="evidence" value="ECO:0007669"/>
    <property type="project" value="UniProtKB-ARBA"/>
</dbReference>
<feature type="compositionally biased region" description="Polar residues" evidence="2">
    <location>
        <begin position="159"/>
        <end position="172"/>
    </location>
</feature>
<dbReference type="SMART" id="SM00324">
    <property type="entry name" value="RhoGAP"/>
    <property type="match status" value="1"/>
</dbReference>
<dbReference type="PROSITE" id="PS50238">
    <property type="entry name" value="RHOGAP"/>
    <property type="match status" value="1"/>
</dbReference>
<dbReference type="PROSITE" id="PS51741">
    <property type="entry name" value="F_BAR"/>
    <property type="match status" value="1"/>
</dbReference>
<dbReference type="Gene3D" id="1.20.1270.60">
    <property type="entry name" value="Arfaptin homology (AH) domain/BAR domain"/>
    <property type="match status" value="1"/>
</dbReference>
<dbReference type="Proteomes" id="UP000016088">
    <property type="component" value="Unassembled WGS sequence"/>
</dbReference>
<dbReference type="AlphaFoldDB" id="S9RFG6"/>
<dbReference type="GO" id="GO:0007165">
    <property type="term" value="P:signal transduction"/>
    <property type="evidence" value="ECO:0007669"/>
    <property type="project" value="InterPro"/>
</dbReference>
<name>S9RFG6_SCHOY</name>
<dbReference type="Pfam" id="PF00620">
    <property type="entry name" value="RhoGAP"/>
    <property type="match status" value="1"/>
</dbReference>
<dbReference type="OrthoDB" id="2155291at2759"/>
<dbReference type="GO" id="GO:0005096">
    <property type="term" value="F:GTPase activator activity"/>
    <property type="evidence" value="ECO:0007669"/>
    <property type="project" value="UniProtKB-ARBA"/>
</dbReference>
<reference evidence="5 6" key="1">
    <citation type="journal article" date="2011" name="Science">
        <title>Comparative functional genomics of the fission yeasts.</title>
        <authorList>
            <person name="Rhind N."/>
            <person name="Chen Z."/>
            <person name="Yassour M."/>
            <person name="Thompson D.A."/>
            <person name="Haas B.J."/>
            <person name="Habib N."/>
            <person name="Wapinski I."/>
            <person name="Roy S."/>
            <person name="Lin M.F."/>
            <person name="Heiman D.I."/>
            <person name="Young S.K."/>
            <person name="Furuya K."/>
            <person name="Guo Y."/>
            <person name="Pidoux A."/>
            <person name="Chen H.M."/>
            <person name="Robbertse B."/>
            <person name="Goldberg J.M."/>
            <person name="Aoki K."/>
            <person name="Bayne E.H."/>
            <person name="Berlin A.M."/>
            <person name="Desjardins C.A."/>
            <person name="Dobbs E."/>
            <person name="Dukaj L."/>
            <person name="Fan L."/>
            <person name="FitzGerald M.G."/>
            <person name="French C."/>
            <person name="Gujja S."/>
            <person name="Hansen K."/>
            <person name="Keifenheim D."/>
            <person name="Levin J.Z."/>
            <person name="Mosher R.A."/>
            <person name="Mueller C.A."/>
            <person name="Pfiffner J."/>
            <person name="Priest M."/>
            <person name="Russ C."/>
            <person name="Smialowska A."/>
            <person name="Swoboda P."/>
            <person name="Sykes S.M."/>
            <person name="Vaughn M."/>
            <person name="Vengrova S."/>
            <person name="Yoder R."/>
            <person name="Zeng Q."/>
            <person name="Allshire R."/>
            <person name="Baulcombe D."/>
            <person name="Birren B.W."/>
            <person name="Brown W."/>
            <person name="Ekwall K."/>
            <person name="Kellis M."/>
            <person name="Leatherwood J."/>
            <person name="Levin H."/>
            <person name="Margalit H."/>
            <person name="Martienssen R."/>
            <person name="Nieduszynski C.A."/>
            <person name="Spatafora J.W."/>
            <person name="Friedman N."/>
            <person name="Dalgaard J.Z."/>
            <person name="Baumann P."/>
            <person name="Niki H."/>
            <person name="Regev A."/>
            <person name="Nusbaum C."/>
        </authorList>
    </citation>
    <scope>NUCLEOTIDE SEQUENCE [LARGE SCALE GENOMIC DNA]</scope>
    <source>
        <strain evidence="6">yFS286</strain>
    </source>
</reference>
<proteinExistence type="predicted"/>
<evidence type="ECO:0000256" key="2">
    <source>
        <dbReference type="SAM" id="MobiDB-lite"/>
    </source>
</evidence>